<feature type="compositionally biased region" description="Polar residues" evidence="1">
    <location>
        <begin position="1"/>
        <end position="12"/>
    </location>
</feature>
<feature type="region of interest" description="Disordered" evidence="1">
    <location>
        <begin position="1168"/>
        <end position="1203"/>
    </location>
</feature>
<dbReference type="PANTHER" id="PTHR33223:SF11">
    <property type="entry name" value="ELEMENT PROTEIN, PUTATIVE-RELATED"/>
    <property type="match status" value="1"/>
</dbReference>
<organism evidence="3 4">
    <name type="scientific">Oryza sativa subsp. indica</name>
    <name type="common">Rice</name>
    <dbReference type="NCBI Taxonomy" id="39946"/>
    <lineage>
        <taxon>Eukaryota</taxon>
        <taxon>Viridiplantae</taxon>
        <taxon>Streptophyta</taxon>
        <taxon>Embryophyta</taxon>
        <taxon>Tracheophyta</taxon>
        <taxon>Spermatophyta</taxon>
        <taxon>Magnoliopsida</taxon>
        <taxon>Liliopsida</taxon>
        <taxon>Poales</taxon>
        <taxon>Poaceae</taxon>
        <taxon>BOP clade</taxon>
        <taxon>Oryzoideae</taxon>
        <taxon>Oryzeae</taxon>
        <taxon>Oryzinae</taxon>
        <taxon>Oryza</taxon>
        <taxon>Oryza sativa</taxon>
    </lineage>
</organism>
<feature type="region of interest" description="Disordered" evidence="1">
    <location>
        <begin position="1085"/>
        <end position="1107"/>
    </location>
</feature>
<accession>B8B8J6</accession>
<evidence type="ECO:0000313" key="3">
    <source>
        <dbReference type="EMBL" id="EEC81771.1"/>
    </source>
</evidence>
<keyword evidence="4" id="KW-1185">Reference proteome</keyword>
<feature type="compositionally biased region" description="Polar residues" evidence="1">
    <location>
        <begin position="284"/>
        <end position="300"/>
    </location>
</feature>
<dbReference type="HOGENOM" id="CLU_265600_0_0_1"/>
<feature type="domain" description="Retrotransposon gag" evidence="2">
    <location>
        <begin position="695"/>
        <end position="783"/>
    </location>
</feature>
<gene>
    <name evidence="3" type="ORF">OsI_25459</name>
</gene>
<feature type="region of interest" description="Disordered" evidence="1">
    <location>
        <begin position="219"/>
        <end position="244"/>
    </location>
</feature>
<dbReference type="PANTHER" id="PTHR33223">
    <property type="entry name" value="CCHC-TYPE DOMAIN-CONTAINING PROTEIN"/>
    <property type="match status" value="1"/>
</dbReference>
<feature type="compositionally biased region" description="Polar residues" evidence="1">
    <location>
        <begin position="265"/>
        <end position="276"/>
    </location>
</feature>
<dbReference type="Gramene" id="BGIOSGA025430-TA">
    <property type="protein sequence ID" value="BGIOSGA025430-PA"/>
    <property type="gene ID" value="BGIOSGA025430"/>
</dbReference>
<reference evidence="3 4" key="1">
    <citation type="journal article" date="2005" name="PLoS Biol.">
        <title>The genomes of Oryza sativa: a history of duplications.</title>
        <authorList>
            <person name="Yu J."/>
            <person name="Wang J."/>
            <person name="Lin W."/>
            <person name="Li S."/>
            <person name="Li H."/>
            <person name="Zhou J."/>
            <person name="Ni P."/>
            <person name="Dong W."/>
            <person name="Hu S."/>
            <person name="Zeng C."/>
            <person name="Zhang J."/>
            <person name="Zhang Y."/>
            <person name="Li R."/>
            <person name="Xu Z."/>
            <person name="Li S."/>
            <person name="Li X."/>
            <person name="Zheng H."/>
            <person name="Cong L."/>
            <person name="Lin L."/>
            <person name="Yin J."/>
            <person name="Geng J."/>
            <person name="Li G."/>
            <person name="Shi J."/>
            <person name="Liu J."/>
            <person name="Lv H."/>
            <person name="Li J."/>
            <person name="Wang J."/>
            <person name="Deng Y."/>
            <person name="Ran L."/>
            <person name="Shi X."/>
            <person name="Wang X."/>
            <person name="Wu Q."/>
            <person name="Li C."/>
            <person name="Ren X."/>
            <person name="Wang J."/>
            <person name="Wang X."/>
            <person name="Li D."/>
            <person name="Liu D."/>
            <person name="Zhang X."/>
            <person name="Ji Z."/>
            <person name="Zhao W."/>
            <person name="Sun Y."/>
            <person name="Zhang Z."/>
            <person name="Bao J."/>
            <person name="Han Y."/>
            <person name="Dong L."/>
            <person name="Ji J."/>
            <person name="Chen P."/>
            <person name="Wu S."/>
            <person name="Liu J."/>
            <person name="Xiao Y."/>
            <person name="Bu D."/>
            <person name="Tan J."/>
            <person name="Yang L."/>
            <person name="Ye C."/>
            <person name="Zhang J."/>
            <person name="Xu J."/>
            <person name="Zhou Y."/>
            <person name="Yu Y."/>
            <person name="Zhang B."/>
            <person name="Zhuang S."/>
            <person name="Wei H."/>
            <person name="Liu B."/>
            <person name="Lei M."/>
            <person name="Yu H."/>
            <person name="Li Y."/>
            <person name="Xu H."/>
            <person name="Wei S."/>
            <person name="He X."/>
            <person name="Fang L."/>
            <person name="Zhang Z."/>
            <person name="Zhang Y."/>
            <person name="Huang X."/>
            <person name="Su Z."/>
            <person name="Tong W."/>
            <person name="Li J."/>
            <person name="Tong Z."/>
            <person name="Li S."/>
            <person name="Ye J."/>
            <person name="Wang L."/>
            <person name="Fang L."/>
            <person name="Lei T."/>
            <person name="Chen C."/>
            <person name="Chen H."/>
            <person name="Xu Z."/>
            <person name="Li H."/>
            <person name="Huang H."/>
            <person name="Zhang F."/>
            <person name="Xu H."/>
            <person name="Li N."/>
            <person name="Zhao C."/>
            <person name="Li S."/>
            <person name="Dong L."/>
            <person name="Huang Y."/>
            <person name="Li L."/>
            <person name="Xi Y."/>
            <person name="Qi Q."/>
            <person name="Li W."/>
            <person name="Zhang B."/>
            <person name="Hu W."/>
            <person name="Zhang Y."/>
            <person name="Tian X."/>
            <person name="Jiao Y."/>
            <person name="Liang X."/>
            <person name="Jin J."/>
            <person name="Gao L."/>
            <person name="Zheng W."/>
            <person name="Hao B."/>
            <person name="Liu S."/>
            <person name="Wang W."/>
            <person name="Yuan L."/>
            <person name="Cao M."/>
            <person name="McDermott J."/>
            <person name="Samudrala R."/>
            <person name="Wang J."/>
            <person name="Wong G.K."/>
            <person name="Yang H."/>
        </authorList>
    </citation>
    <scope>NUCLEOTIDE SEQUENCE [LARGE SCALE GENOMIC DNA]</scope>
    <source>
        <strain evidence="4">cv. 93-11</strain>
    </source>
</reference>
<feature type="region of interest" description="Disordered" evidence="1">
    <location>
        <begin position="264"/>
        <end position="306"/>
    </location>
</feature>
<feature type="compositionally biased region" description="Basic and acidic residues" evidence="1">
    <location>
        <begin position="113"/>
        <end position="123"/>
    </location>
</feature>
<feature type="compositionally biased region" description="Pro residues" evidence="1">
    <location>
        <begin position="162"/>
        <end position="171"/>
    </location>
</feature>
<feature type="region of interest" description="Disordered" evidence="1">
    <location>
        <begin position="1056"/>
        <end position="1075"/>
    </location>
</feature>
<evidence type="ECO:0000256" key="1">
    <source>
        <dbReference type="SAM" id="MobiDB-lite"/>
    </source>
</evidence>
<dbReference type="InterPro" id="IPR005162">
    <property type="entry name" value="Retrotrans_gag_dom"/>
</dbReference>
<sequence>MEIQQQLQRRNNGGSGCSSPRRYPQQPESYARSGGMLSRSSPRRHFEIPESSRQAGARHYVPSYRPQHERRTWAPRRRSPPPASFQPRQSHMPQRWNSWSRPQWRPVESQQQQHHDEPKRESTPPHPGVANMQQGQRSPPRQLDQRREAEHAKREPMMGPRVAPPLLPTPPSQSRAAYVPTVNQRKRDKRRQNQRAMYQEFQELVLGNVHVRPRQPQGEMAQNLDGSHQPSFQKAPDQGEKKHEPMISKKEDVLLEAPIVASQVADKQTSHQNSPNIHERKKSTLSSHVNEIDSQSSSVKVTPKEVDPNTTDIVMCGALTAHSDSENDTNWVPPCVEKELSYPSDEEIVPNPKTVFTKQILPKFEKVRGWFRSIEKEANDDGSTSLIAAPCLANSSDGGFPSKERRILQTSALYHPYTELTARLPQNIRFLEQIASRPGIGTRLKVIASQRVSNAREDGYLTECTDDDSSSSLQFLPNHPDYPVLASSIFSDDEGMLGDQNTGPAHVTSEATDVLPGTGSQALPAIQIPPGTGSLTLPAVQIPPGTGSLTLPAVQISTDLTASSRDPELEERLRSQQRQLDNLHARIEETNRPPVGATSNTAPPPNTLKEYYDVIEDLIDRKMKQVIAEQAPMNSESELDKPYDSWHDLVPFPVGWHPPKFRQFDGTGDAREHLAYFEATCGDTACNPSLLLRQFSGSLTGAAFHWYSRLPVGSISDWKSMKDLFKAHFVTMKKDFSVVELAQVQQKRDEKIDNYIIRFRNSYVHLAREMHPEDAIEMCVHGMLHHWSIEVSRREPKSFSALSSAVAATKLEYEKSPQIMELYKNASGFDPSKRFNTNVKANNGGAKPKASNEANTTRMVNQNDVPMLGSRSEPTGGKSRPSIQELLKKQYVFCREMVKGFFNQVMAHNHLTLPEPRRPDQVGMTDNCLYCPYHRYVGHVIEDCVAFKEWIQRAVDEKRLAIQPDAINPDYHAVNMVTVGPTSKMRNTNIEKGDWVPLAQVERQLVNLANTQKQIPRRAAQEQYRRPFNNTYRHDGHATFTRRWHDPSKCRMPPRFVPRSKGDESFPRPRRIPPTLAQFMPCNWGQLPKEVNSSSEKESSSSTPSHKAACNVILDYKDNTSTDSDEAVTPHEREAMRAEAELEKVLVKEVNMNLRGGKVLPERVYLQRPGKEQAQPVKDDGVPDSTPKGDVHEKGRRATPTGGAVSFQSKFFEETRKTESHVKQESGGVFLYTSIFAEHRSIYFSAAHTEVCT</sequence>
<proteinExistence type="predicted"/>
<dbReference type="AlphaFoldDB" id="B8B8J6"/>
<feature type="region of interest" description="Disordered" evidence="1">
    <location>
        <begin position="839"/>
        <end position="881"/>
    </location>
</feature>
<feature type="compositionally biased region" description="Basic and acidic residues" evidence="1">
    <location>
        <begin position="143"/>
        <end position="156"/>
    </location>
</feature>
<dbReference type="Proteomes" id="UP000007015">
    <property type="component" value="Chromosome 7"/>
</dbReference>
<feature type="compositionally biased region" description="Polar residues" evidence="1">
    <location>
        <begin position="91"/>
        <end position="101"/>
    </location>
</feature>
<feature type="compositionally biased region" description="Polar residues" evidence="1">
    <location>
        <begin position="852"/>
        <end position="864"/>
    </location>
</feature>
<protein>
    <recommendedName>
        <fullName evidence="2">Retrotransposon gag domain-containing protein</fullName>
    </recommendedName>
</protein>
<name>B8B8J6_ORYSI</name>
<evidence type="ECO:0000313" key="4">
    <source>
        <dbReference type="Proteomes" id="UP000007015"/>
    </source>
</evidence>
<evidence type="ECO:0000259" key="2">
    <source>
        <dbReference type="Pfam" id="PF03732"/>
    </source>
</evidence>
<dbReference type="STRING" id="39946.B8B8J6"/>
<feature type="compositionally biased region" description="Basic and acidic residues" evidence="1">
    <location>
        <begin position="1177"/>
        <end position="1193"/>
    </location>
</feature>
<dbReference type="Pfam" id="PF03732">
    <property type="entry name" value="Retrotrans_gag"/>
    <property type="match status" value="1"/>
</dbReference>
<feature type="region of interest" description="Disordered" evidence="1">
    <location>
        <begin position="1"/>
        <end position="194"/>
    </location>
</feature>
<dbReference type="EMBL" id="CM000132">
    <property type="protein sequence ID" value="EEC81771.1"/>
    <property type="molecule type" value="Genomic_DNA"/>
</dbReference>
<feature type="compositionally biased region" description="Basic residues" evidence="1">
    <location>
        <begin position="184"/>
        <end position="193"/>
    </location>
</feature>